<keyword evidence="2 5" id="KW-0238">DNA-binding</keyword>
<feature type="DNA-binding region" description="Homeobox" evidence="5">
    <location>
        <begin position="216"/>
        <end position="276"/>
    </location>
</feature>
<evidence type="ECO:0000256" key="2">
    <source>
        <dbReference type="ARBA" id="ARBA00023125"/>
    </source>
</evidence>
<dbReference type="Pfam" id="PF00046">
    <property type="entry name" value="Homeodomain"/>
    <property type="match status" value="1"/>
</dbReference>
<evidence type="ECO:0000256" key="6">
    <source>
        <dbReference type="RuleBase" id="RU000682"/>
    </source>
</evidence>
<keyword evidence="4 5" id="KW-0539">Nucleus</keyword>
<dbReference type="SUPFAM" id="SSF46689">
    <property type="entry name" value="Homeodomain-like"/>
    <property type="match status" value="1"/>
</dbReference>
<feature type="compositionally biased region" description="Polar residues" evidence="7">
    <location>
        <begin position="366"/>
        <end position="385"/>
    </location>
</feature>
<evidence type="ECO:0000259" key="8">
    <source>
        <dbReference type="PROSITE" id="PS50071"/>
    </source>
</evidence>
<dbReference type="InterPro" id="IPR017970">
    <property type="entry name" value="Homeobox_CS"/>
</dbReference>
<keyword evidence="3 5" id="KW-0371">Homeobox</keyword>
<accession>A0A4P9XW20</accession>
<dbReference type="OrthoDB" id="6159439at2759"/>
<feature type="region of interest" description="Disordered" evidence="7">
    <location>
        <begin position="483"/>
        <end position="560"/>
    </location>
</feature>
<dbReference type="Proteomes" id="UP000271241">
    <property type="component" value="Unassembled WGS sequence"/>
</dbReference>
<dbReference type="GO" id="GO:0000981">
    <property type="term" value="F:DNA-binding transcription factor activity, RNA polymerase II-specific"/>
    <property type="evidence" value="ECO:0007669"/>
    <property type="project" value="InterPro"/>
</dbReference>
<dbReference type="PRINTS" id="PR00031">
    <property type="entry name" value="HTHREPRESSR"/>
</dbReference>
<dbReference type="PANTHER" id="PTHR24208">
    <property type="entry name" value="LIM/HOMEOBOX PROTEIN LHX"/>
    <property type="match status" value="1"/>
</dbReference>
<organism evidence="9 10">
    <name type="scientific">Thamnocephalis sphaerospora</name>
    <dbReference type="NCBI Taxonomy" id="78915"/>
    <lineage>
        <taxon>Eukaryota</taxon>
        <taxon>Fungi</taxon>
        <taxon>Fungi incertae sedis</taxon>
        <taxon>Zoopagomycota</taxon>
        <taxon>Zoopagomycotina</taxon>
        <taxon>Zoopagomycetes</taxon>
        <taxon>Zoopagales</taxon>
        <taxon>Sigmoideomycetaceae</taxon>
        <taxon>Thamnocephalis</taxon>
    </lineage>
</organism>
<feature type="compositionally biased region" description="Basic and acidic residues" evidence="7">
    <location>
        <begin position="492"/>
        <end position="503"/>
    </location>
</feature>
<evidence type="ECO:0000256" key="1">
    <source>
        <dbReference type="ARBA" id="ARBA00004123"/>
    </source>
</evidence>
<evidence type="ECO:0000256" key="5">
    <source>
        <dbReference type="PROSITE-ProRule" id="PRU00108"/>
    </source>
</evidence>
<evidence type="ECO:0000256" key="3">
    <source>
        <dbReference type="ARBA" id="ARBA00023155"/>
    </source>
</evidence>
<dbReference type="Gene3D" id="1.10.10.60">
    <property type="entry name" value="Homeodomain-like"/>
    <property type="match status" value="1"/>
</dbReference>
<protein>
    <recommendedName>
        <fullName evidence="8">Homeobox domain-containing protein</fullName>
    </recommendedName>
</protein>
<dbReference type="PROSITE" id="PS50071">
    <property type="entry name" value="HOMEOBOX_2"/>
    <property type="match status" value="1"/>
</dbReference>
<dbReference type="PANTHER" id="PTHR24208:SF166">
    <property type="entry name" value="LIM HOMEOBOX TRANSCRIPTION FACTOR 1 ALPHA, ISOFORM B"/>
    <property type="match status" value="1"/>
</dbReference>
<dbReference type="InterPro" id="IPR009057">
    <property type="entry name" value="Homeodomain-like_sf"/>
</dbReference>
<dbReference type="InterPro" id="IPR000047">
    <property type="entry name" value="HTH_motif"/>
</dbReference>
<proteinExistence type="predicted"/>
<dbReference type="EMBL" id="KZ992450">
    <property type="protein sequence ID" value="RKP10496.1"/>
    <property type="molecule type" value="Genomic_DNA"/>
</dbReference>
<sequence length="679" mass="72887">MSSWPVTVVSPVETVLGSHAVHDAVLQNDDAHGSIEAATALSAAGVSQDTAIASPQDARQLAELTFMMLSPGLSSWMTSLDVLSMTDAAQLSVETATSASAAHALATPVLAAEQPCSISLPLADQAAFSGDDASLTSSTPDTPHQITSSLCSTIHTDVQLSPTITRSALAAATEATLPAAASLAHADDLQLMPSAPSTLTTRPLSASLPLQHRVDVYKRRRRLAPDETRRLLEVFNAGQTRPDQDQREHLAAELGLSARSIQVWFQNRRAKAKREREMLEREAHAIAAEELRRRAKPLDCRGNAVTAAADARVMADASQPDSNLARLHTKRAPSPMPSHPPQSLPSQSSSHAGLRPLPRPDLSRSFVRSTAVSDNTDQDTPTVESPRTFASPLPLRQPLLFNSTLHTNHSLRTLRQPGPDPRKKDAKGIADVEALDAITTLHLLKDSMSTAEPRCTHASKAACRAVKRCLQDETSIKQEGCQVPVRETNAQDQRHQRIRRDEPSAAPAVDIQRRRSTRSRLTRRSLSVDVLPLRAEHNPLEDTHTQLPPPTPRAAHPTSSFDAATKSLPTRDRAHLGWAGHAMSVTDLTMSTACPPHVSCRHDPTQPSATVVGQSPHVLCAADLLLSGMSPLFSTASCGSLSEYDGVAHVDLSSTMLDALFASFEGHSPHTVGKTRGNS</sequence>
<feature type="domain" description="Homeobox" evidence="8">
    <location>
        <begin position="214"/>
        <end position="275"/>
    </location>
</feature>
<reference evidence="10" key="1">
    <citation type="journal article" date="2018" name="Nat. Microbiol.">
        <title>Leveraging single-cell genomics to expand the fungal tree of life.</title>
        <authorList>
            <person name="Ahrendt S.R."/>
            <person name="Quandt C.A."/>
            <person name="Ciobanu D."/>
            <person name="Clum A."/>
            <person name="Salamov A."/>
            <person name="Andreopoulos B."/>
            <person name="Cheng J.F."/>
            <person name="Woyke T."/>
            <person name="Pelin A."/>
            <person name="Henrissat B."/>
            <person name="Reynolds N.K."/>
            <person name="Benny G.L."/>
            <person name="Smith M.E."/>
            <person name="James T.Y."/>
            <person name="Grigoriev I.V."/>
        </authorList>
    </citation>
    <scope>NUCLEOTIDE SEQUENCE [LARGE SCALE GENOMIC DNA]</scope>
    <source>
        <strain evidence="10">RSA 1356</strain>
    </source>
</reference>
<evidence type="ECO:0000313" key="10">
    <source>
        <dbReference type="Proteomes" id="UP000271241"/>
    </source>
</evidence>
<evidence type="ECO:0000313" key="9">
    <source>
        <dbReference type="EMBL" id="RKP10496.1"/>
    </source>
</evidence>
<dbReference type="GO" id="GO:0000977">
    <property type="term" value="F:RNA polymerase II transcription regulatory region sequence-specific DNA binding"/>
    <property type="evidence" value="ECO:0007669"/>
    <property type="project" value="TreeGrafter"/>
</dbReference>
<keyword evidence="10" id="KW-1185">Reference proteome</keyword>
<dbReference type="GO" id="GO:0005634">
    <property type="term" value="C:nucleus"/>
    <property type="evidence" value="ECO:0007669"/>
    <property type="project" value="UniProtKB-SubCell"/>
</dbReference>
<feature type="compositionally biased region" description="Basic residues" evidence="7">
    <location>
        <begin position="514"/>
        <end position="523"/>
    </location>
</feature>
<dbReference type="AlphaFoldDB" id="A0A4P9XW20"/>
<dbReference type="CDD" id="cd00086">
    <property type="entry name" value="homeodomain"/>
    <property type="match status" value="1"/>
</dbReference>
<feature type="region of interest" description="Disordered" evidence="7">
    <location>
        <begin position="328"/>
        <end position="425"/>
    </location>
</feature>
<dbReference type="SMART" id="SM00389">
    <property type="entry name" value="HOX"/>
    <property type="match status" value="1"/>
</dbReference>
<evidence type="ECO:0000256" key="7">
    <source>
        <dbReference type="SAM" id="MobiDB-lite"/>
    </source>
</evidence>
<dbReference type="STRING" id="78915.A0A4P9XW20"/>
<feature type="compositionally biased region" description="Basic and acidic residues" evidence="7">
    <location>
        <begin position="534"/>
        <end position="544"/>
    </location>
</feature>
<feature type="compositionally biased region" description="Polar residues" evidence="7">
    <location>
        <begin position="400"/>
        <end position="413"/>
    </location>
</feature>
<gene>
    <name evidence="9" type="ORF">THASP1DRAFT_27733</name>
</gene>
<feature type="compositionally biased region" description="Pro residues" evidence="7">
    <location>
        <begin position="334"/>
        <end position="343"/>
    </location>
</feature>
<dbReference type="InterPro" id="IPR050453">
    <property type="entry name" value="LIM_Homeobox_TF"/>
</dbReference>
<dbReference type="InterPro" id="IPR001356">
    <property type="entry name" value="HD"/>
</dbReference>
<name>A0A4P9XW20_9FUNG</name>
<evidence type="ECO:0000256" key="4">
    <source>
        <dbReference type="ARBA" id="ARBA00023242"/>
    </source>
</evidence>
<dbReference type="PROSITE" id="PS00027">
    <property type="entry name" value="HOMEOBOX_1"/>
    <property type="match status" value="1"/>
</dbReference>
<comment type="subcellular location">
    <subcellularLocation>
        <location evidence="1 5 6">Nucleus</location>
    </subcellularLocation>
</comment>